<keyword evidence="7" id="KW-1185">Reference proteome</keyword>
<dbReference type="Proteomes" id="UP000009062">
    <property type="component" value="Chromosome"/>
</dbReference>
<dbReference type="GO" id="GO:0046872">
    <property type="term" value="F:metal ion binding"/>
    <property type="evidence" value="ECO:0007669"/>
    <property type="project" value="UniProtKB-KW"/>
</dbReference>
<dbReference type="eggNOG" id="arCOG00938">
    <property type="taxonomic scope" value="Archaea"/>
</dbReference>
<dbReference type="PANTHER" id="PTHR11228:SF34">
    <property type="entry name" value="TUNGSTEN-CONTAINING ALDEHYDE FERREDOXIN OXIDOREDUCTASE COFACTOR MODIFYING PROTEIN"/>
    <property type="match status" value="1"/>
</dbReference>
<dbReference type="SUPFAM" id="SSF102114">
    <property type="entry name" value="Radical SAM enzymes"/>
    <property type="match status" value="1"/>
</dbReference>
<feature type="domain" description="Radical SAM core" evidence="5">
    <location>
        <begin position="1"/>
        <end position="178"/>
    </location>
</feature>
<evidence type="ECO:0000313" key="6">
    <source>
        <dbReference type="EMBL" id="AFA40675.1"/>
    </source>
</evidence>
<evidence type="ECO:0000256" key="3">
    <source>
        <dbReference type="ARBA" id="ARBA00023004"/>
    </source>
</evidence>
<evidence type="ECO:0000256" key="1">
    <source>
        <dbReference type="ARBA" id="ARBA00022691"/>
    </source>
</evidence>
<dbReference type="EMBL" id="CP003316">
    <property type="protein sequence ID" value="AFA40675.1"/>
    <property type="molecule type" value="Genomic_DNA"/>
</dbReference>
<evidence type="ECO:0000256" key="4">
    <source>
        <dbReference type="ARBA" id="ARBA00023014"/>
    </source>
</evidence>
<keyword evidence="3" id="KW-0408">Iron</keyword>
<dbReference type="GO" id="GO:0051536">
    <property type="term" value="F:iron-sulfur cluster binding"/>
    <property type="evidence" value="ECO:0007669"/>
    <property type="project" value="UniProtKB-KW"/>
</dbReference>
<dbReference type="PROSITE" id="PS51918">
    <property type="entry name" value="RADICAL_SAM"/>
    <property type="match status" value="1"/>
</dbReference>
<dbReference type="HOGENOM" id="CLU_1478975_0_0_2"/>
<dbReference type="InterPro" id="IPR013785">
    <property type="entry name" value="Aldolase_TIM"/>
</dbReference>
<reference evidence="6 7" key="1">
    <citation type="journal article" date="2012" name="Stand. Genomic Sci.">
        <title>Complete genome sequence of Pyrobaculum oguniense.</title>
        <authorList>
            <person name="Bernick D.L."/>
            <person name="Karplus K."/>
            <person name="Lui L.M."/>
            <person name="Coker J.K."/>
            <person name="Murphy J.N."/>
            <person name="Chan P.P."/>
            <person name="Cozen A.E."/>
            <person name="Lowe T.M."/>
        </authorList>
    </citation>
    <scope>NUCLEOTIDE SEQUENCE [LARGE SCALE GENOMIC DNA]</scope>
    <source>
        <strain evidence="6 7">TE7</strain>
    </source>
</reference>
<evidence type="ECO:0000313" key="7">
    <source>
        <dbReference type="Proteomes" id="UP000009062"/>
    </source>
</evidence>
<dbReference type="InterPro" id="IPR058240">
    <property type="entry name" value="rSAM_sf"/>
</dbReference>
<keyword evidence="2" id="KW-0479">Metal-binding</keyword>
<accession>H6QDI5</accession>
<organism evidence="6 7">
    <name type="scientific">Pyrobaculum oguniense (strain DSM 13380 / JCM 10595 / TE7)</name>
    <dbReference type="NCBI Taxonomy" id="698757"/>
    <lineage>
        <taxon>Archaea</taxon>
        <taxon>Thermoproteota</taxon>
        <taxon>Thermoprotei</taxon>
        <taxon>Thermoproteales</taxon>
        <taxon>Thermoproteaceae</taxon>
        <taxon>Pyrobaculum</taxon>
    </lineage>
</organism>
<proteinExistence type="predicted"/>
<sequence length="182" mass="20296">MIKAIKEAYDVASIRLVVFTGGEPTLFLDQVVEGVKLASELGFSTRLVTNGWWATTYEKAYEILSRLKSAGLKELNISYDRFHDPWLAKFGRFTNVVNAVRATRELGIVALIGVLKLADERQPTRELIKKKLEEFGLADVMVIEDFPARIGRASQLPGELIPRNDKLLNMGCNEAGARLTIS</sequence>
<dbReference type="Pfam" id="PF04055">
    <property type="entry name" value="Radical_SAM"/>
    <property type="match status" value="1"/>
</dbReference>
<evidence type="ECO:0000259" key="5">
    <source>
        <dbReference type="PROSITE" id="PS51918"/>
    </source>
</evidence>
<dbReference type="GO" id="GO:0003824">
    <property type="term" value="F:catalytic activity"/>
    <property type="evidence" value="ECO:0007669"/>
    <property type="project" value="InterPro"/>
</dbReference>
<dbReference type="InterPro" id="IPR007197">
    <property type="entry name" value="rSAM"/>
</dbReference>
<dbReference type="PANTHER" id="PTHR11228">
    <property type="entry name" value="RADICAL SAM DOMAIN PROTEIN"/>
    <property type="match status" value="1"/>
</dbReference>
<dbReference type="AlphaFoldDB" id="H6QDI5"/>
<keyword evidence="4" id="KW-0411">Iron-sulfur</keyword>
<dbReference type="STRING" id="698757.Pogu_2648"/>
<evidence type="ECO:0000256" key="2">
    <source>
        <dbReference type="ARBA" id="ARBA00022723"/>
    </source>
</evidence>
<protein>
    <submittedName>
        <fullName evidence="6">Radical SAM superfamily</fullName>
    </submittedName>
</protein>
<dbReference type="Gene3D" id="3.20.20.70">
    <property type="entry name" value="Aldolase class I"/>
    <property type="match status" value="1"/>
</dbReference>
<keyword evidence="1" id="KW-0949">S-adenosyl-L-methionine</keyword>
<name>H6QDI5_PYROT</name>
<dbReference type="InterPro" id="IPR050377">
    <property type="entry name" value="Radical_SAM_PqqE_MftC-like"/>
</dbReference>
<dbReference type="KEGG" id="pog:Pogu_2648"/>
<gene>
    <name evidence="6" type="ordered locus">Pogu_2648</name>
</gene>